<evidence type="ECO:0008006" key="8">
    <source>
        <dbReference type="Google" id="ProtNLM"/>
    </source>
</evidence>
<evidence type="ECO:0000313" key="7">
    <source>
        <dbReference type="Proteomes" id="UP001412067"/>
    </source>
</evidence>
<feature type="compositionally biased region" description="Acidic residues" evidence="3">
    <location>
        <begin position="184"/>
        <end position="197"/>
    </location>
</feature>
<evidence type="ECO:0000259" key="5">
    <source>
        <dbReference type="PROSITE" id="PS50177"/>
    </source>
</evidence>
<dbReference type="SUPFAM" id="SSF54928">
    <property type="entry name" value="RNA-binding domain, RBD"/>
    <property type="match status" value="1"/>
</dbReference>
<accession>A0ABR2LK25</accession>
<dbReference type="SMART" id="SM00360">
    <property type="entry name" value="RRM"/>
    <property type="match status" value="1"/>
</dbReference>
<dbReference type="CDD" id="cd00590">
    <property type="entry name" value="RRM_SF"/>
    <property type="match status" value="1"/>
</dbReference>
<keyword evidence="7" id="KW-1185">Reference proteome</keyword>
<sequence length="321" mass="35553">MASQESAPAGSATPSAQVVGNAFVQQFFLILHQSPELVHRFYQESSKLGRPEAKGEMSTISTLQAINEKILSMDYTDYRAQIKTVDAQKSLNGGVLVLVTGYLFGKDNVKRDFAQTFFLATQVKGYYVLNDIFRYVEEGDQEQQSFTNESDEPLSAVDGITSSLQLIHIISSQEHHVPEQTAAVEEEDEVSQEEVYDPSEHDETSAVDEEDPVEEVINEVPTALPPAVVDPVPSIGLEQKMSYASIVSAHHSIYIKNLPLNATPAQLEEAFQKFGSIRPSGIQVRSNKLQGFCFGFVEFEVPTAVQSAIEVNCNRDLLFHF</sequence>
<evidence type="ECO:0000313" key="6">
    <source>
        <dbReference type="EMBL" id="KAK8943492.1"/>
    </source>
</evidence>
<dbReference type="InterPro" id="IPR000504">
    <property type="entry name" value="RRM_dom"/>
</dbReference>
<dbReference type="Proteomes" id="UP001412067">
    <property type="component" value="Unassembled WGS sequence"/>
</dbReference>
<dbReference type="Gene3D" id="3.30.70.330">
    <property type="match status" value="1"/>
</dbReference>
<evidence type="ECO:0000256" key="3">
    <source>
        <dbReference type="SAM" id="MobiDB-lite"/>
    </source>
</evidence>
<proteinExistence type="predicted"/>
<dbReference type="InterPro" id="IPR032710">
    <property type="entry name" value="NTF2-like_dom_sf"/>
</dbReference>
<dbReference type="Pfam" id="PF00076">
    <property type="entry name" value="RRM_1"/>
    <property type="match status" value="1"/>
</dbReference>
<evidence type="ECO:0000256" key="1">
    <source>
        <dbReference type="ARBA" id="ARBA00022884"/>
    </source>
</evidence>
<dbReference type="SUPFAM" id="SSF54427">
    <property type="entry name" value="NTF2-like"/>
    <property type="match status" value="1"/>
</dbReference>
<name>A0ABR2LK25_9ASPA</name>
<gene>
    <name evidence="6" type="ORF">KSP40_PGU001492</name>
</gene>
<evidence type="ECO:0000259" key="4">
    <source>
        <dbReference type="PROSITE" id="PS50102"/>
    </source>
</evidence>
<reference evidence="6 7" key="1">
    <citation type="journal article" date="2022" name="Nat. Plants">
        <title>Genomes of leafy and leafless Platanthera orchids illuminate the evolution of mycoheterotrophy.</title>
        <authorList>
            <person name="Li M.H."/>
            <person name="Liu K.W."/>
            <person name="Li Z."/>
            <person name="Lu H.C."/>
            <person name="Ye Q.L."/>
            <person name="Zhang D."/>
            <person name="Wang J.Y."/>
            <person name="Li Y.F."/>
            <person name="Zhong Z.M."/>
            <person name="Liu X."/>
            <person name="Yu X."/>
            <person name="Liu D.K."/>
            <person name="Tu X.D."/>
            <person name="Liu B."/>
            <person name="Hao Y."/>
            <person name="Liao X.Y."/>
            <person name="Jiang Y.T."/>
            <person name="Sun W.H."/>
            <person name="Chen J."/>
            <person name="Chen Y.Q."/>
            <person name="Ai Y."/>
            <person name="Zhai J.W."/>
            <person name="Wu S.S."/>
            <person name="Zhou Z."/>
            <person name="Hsiao Y.Y."/>
            <person name="Wu W.L."/>
            <person name="Chen Y.Y."/>
            <person name="Lin Y.F."/>
            <person name="Hsu J.L."/>
            <person name="Li C.Y."/>
            <person name="Wang Z.W."/>
            <person name="Zhao X."/>
            <person name="Zhong W.Y."/>
            <person name="Ma X.K."/>
            <person name="Ma L."/>
            <person name="Huang J."/>
            <person name="Chen G.Z."/>
            <person name="Huang M.Z."/>
            <person name="Huang L."/>
            <person name="Peng D.H."/>
            <person name="Luo Y.B."/>
            <person name="Zou S.Q."/>
            <person name="Chen S.P."/>
            <person name="Lan S."/>
            <person name="Tsai W.C."/>
            <person name="Van de Peer Y."/>
            <person name="Liu Z.J."/>
        </authorList>
    </citation>
    <scope>NUCLEOTIDE SEQUENCE [LARGE SCALE GENOMIC DNA]</scope>
    <source>
        <strain evidence="6">Lor288</strain>
    </source>
</reference>
<dbReference type="InterPro" id="IPR012677">
    <property type="entry name" value="Nucleotide-bd_a/b_plait_sf"/>
</dbReference>
<dbReference type="InterPro" id="IPR035979">
    <property type="entry name" value="RBD_domain_sf"/>
</dbReference>
<organism evidence="6 7">
    <name type="scientific">Platanthera guangdongensis</name>
    <dbReference type="NCBI Taxonomy" id="2320717"/>
    <lineage>
        <taxon>Eukaryota</taxon>
        <taxon>Viridiplantae</taxon>
        <taxon>Streptophyta</taxon>
        <taxon>Embryophyta</taxon>
        <taxon>Tracheophyta</taxon>
        <taxon>Spermatophyta</taxon>
        <taxon>Magnoliopsida</taxon>
        <taxon>Liliopsida</taxon>
        <taxon>Asparagales</taxon>
        <taxon>Orchidaceae</taxon>
        <taxon>Orchidoideae</taxon>
        <taxon>Orchideae</taxon>
        <taxon>Orchidinae</taxon>
        <taxon>Platanthera</taxon>
    </lineage>
</organism>
<dbReference type="InterPro" id="IPR039539">
    <property type="entry name" value="Ras_GTPase_bind_prot"/>
</dbReference>
<feature type="domain" description="RRM" evidence="4">
    <location>
        <begin position="251"/>
        <end position="321"/>
    </location>
</feature>
<comment type="caution">
    <text evidence="6">The sequence shown here is derived from an EMBL/GenBank/DDBJ whole genome shotgun (WGS) entry which is preliminary data.</text>
</comment>
<dbReference type="PROSITE" id="PS50177">
    <property type="entry name" value="NTF2_DOMAIN"/>
    <property type="match status" value="1"/>
</dbReference>
<feature type="domain" description="NTF2" evidence="5">
    <location>
        <begin position="19"/>
        <end position="135"/>
    </location>
</feature>
<dbReference type="CDD" id="cd00780">
    <property type="entry name" value="NTF2"/>
    <property type="match status" value="1"/>
</dbReference>
<evidence type="ECO:0000256" key="2">
    <source>
        <dbReference type="PROSITE-ProRule" id="PRU00176"/>
    </source>
</evidence>
<protein>
    <recommendedName>
        <fullName evidence="8">G3BP-like protein</fullName>
    </recommendedName>
</protein>
<keyword evidence="1 2" id="KW-0694">RNA-binding</keyword>
<dbReference type="Pfam" id="PF02136">
    <property type="entry name" value="NTF2"/>
    <property type="match status" value="1"/>
</dbReference>
<feature type="region of interest" description="Disordered" evidence="3">
    <location>
        <begin position="179"/>
        <end position="211"/>
    </location>
</feature>
<dbReference type="PANTHER" id="PTHR10693">
    <property type="entry name" value="RAS GTPASE-ACTIVATING PROTEIN-BINDING PROTEIN"/>
    <property type="match status" value="1"/>
</dbReference>
<dbReference type="Gene3D" id="3.10.450.50">
    <property type="match status" value="1"/>
</dbReference>
<dbReference type="PROSITE" id="PS50102">
    <property type="entry name" value="RRM"/>
    <property type="match status" value="1"/>
</dbReference>
<dbReference type="InterPro" id="IPR018222">
    <property type="entry name" value="Nuclear_transport_factor_2_euk"/>
</dbReference>
<dbReference type="EMBL" id="JBBWWR010000018">
    <property type="protein sequence ID" value="KAK8943492.1"/>
    <property type="molecule type" value="Genomic_DNA"/>
</dbReference>
<dbReference type="PANTHER" id="PTHR10693:SF20">
    <property type="entry name" value="AT27578P"/>
    <property type="match status" value="1"/>
</dbReference>
<dbReference type="InterPro" id="IPR002075">
    <property type="entry name" value="NTF2_dom"/>
</dbReference>